<dbReference type="Proteomes" id="UP000004473">
    <property type="component" value="Unassembled WGS sequence"/>
</dbReference>
<dbReference type="AlphaFoldDB" id="I2NUZ2"/>
<evidence type="ECO:0000313" key="2">
    <source>
        <dbReference type="Proteomes" id="UP000004473"/>
    </source>
</evidence>
<dbReference type="PATRIC" id="fig|1095748.3.peg.750"/>
<accession>I2NUZ2</accession>
<evidence type="ECO:0000313" key="1">
    <source>
        <dbReference type="EMBL" id="EIG29653.1"/>
    </source>
</evidence>
<dbReference type="EMBL" id="AJMT01000056">
    <property type="protein sequence ID" value="EIG29653.1"/>
    <property type="molecule type" value="Genomic_DNA"/>
</dbReference>
<sequence length="40" mass="4378">MKRTADASAVGYKSGNVKSGIAPAPLWHEMIRLRRLALIV</sequence>
<organism evidence="1 2">
    <name type="scientific">Neisseria sicca VK64</name>
    <dbReference type="NCBI Taxonomy" id="1095748"/>
    <lineage>
        <taxon>Bacteria</taxon>
        <taxon>Pseudomonadati</taxon>
        <taxon>Pseudomonadota</taxon>
        <taxon>Betaproteobacteria</taxon>
        <taxon>Neisseriales</taxon>
        <taxon>Neisseriaceae</taxon>
        <taxon>Neisseria</taxon>
    </lineage>
</organism>
<name>I2NUZ2_NEISI</name>
<protein>
    <submittedName>
        <fullName evidence="1">Uncharacterized protein</fullName>
    </submittedName>
</protein>
<gene>
    <name evidence="1" type="ORF">HMPREF1051_2957</name>
</gene>
<proteinExistence type="predicted"/>
<reference evidence="1 2" key="1">
    <citation type="submission" date="2012-04" db="EMBL/GenBank/DDBJ databases">
        <authorList>
            <person name="Harkins D.M."/>
            <person name="Madupu R."/>
            <person name="Durkin A.S."/>
            <person name="Torralba M."/>
            <person name="Methe B."/>
            <person name="Sutton G.G."/>
            <person name="Nelson K.E."/>
        </authorList>
    </citation>
    <scope>NUCLEOTIDE SEQUENCE [LARGE SCALE GENOMIC DNA]</scope>
    <source>
        <strain evidence="1 2">VK64</strain>
    </source>
</reference>
<comment type="caution">
    <text evidence="1">The sequence shown here is derived from an EMBL/GenBank/DDBJ whole genome shotgun (WGS) entry which is preliminary data.</text>
</comment>